<reference evidence="15" key="1">
    <citation type="submission" date="2022-01" db="EMBL/GenBank/DDBJ databases">
        <authorList>
            <person name="King R."/>
        </authorList>
    </citation>
    <scope>NUCLEOTIDE SEQUENCE</scope>
</reference>
<feature type="domain" description="IFT121-like TPR repeats" evidence="14">
    <location>
        <begin position="984"/>
        <end position="1082"/>
    </location>
</feature>
<evidence type="ECO:0008006" key="17">
    <source>
        <dbReference type="Google" id="ProtNLM"/>
    </source>
</evidence>
<proteinExistence type="predicted"/>
<dbReference type="EMBL" id="OU896720">
    <property type="protein sequence ID" value="CAG9816783.1"/>
    <property type="molecule type" value="Genomic_DNA"/>
</dbReference>
<organism evidence="15 16">
    <name type="scientific">Phaedon cochleariae</name>
    <name type="common">Mustard beetle</name>
    <dbReference type="NCBI Taxonomy" id="80249"/>
    <lineage>
        <taxon>Eukaryota</taxon>
        <taxon>Metazoa</taxon>
        <taxon>Ecdysozoa</taxon>
        <taxon>Arthropoda</taxon>
        <taxon>Hexapoda</taxon>
        <taxon>Insecta</taxon>
        <taxon>Pterygota</taxon>
        <taxon>Neoptera</taxon>
        <taxon>Endopterygota</taxon>
        <taxon>Coleoptera</taxon>
        <taxon>Polyphaga</taxon>
        <taxon>Cucujiformia</taxon>
        <taxon>Chrysomeloidea</taxon>
        <taxon>Chrysomelidae</taxon>
        <taxon>Chrysomelinae</taxon>
        <taxon>Chrysomelini</taxon>
        <taxon>Phaedon</taxon>
    </lineage>
</organism>
<dbReference type="InterPro" id="IPR017233">
    <property type="entry name" value="WDR35"/>
</dbReference>
<dbReference type="GO" id="GO:0097730">
    <property type="term" value="C:non-motile cilium"/>
    <property type="evidence" value="ECO:0007669"/>
    <property type="project" value="TreeGrafter"/>
</dbReference>
<keyword evidence="7" id="KW-0206">Cytoskeleton</keyword>
<dbReference type="InterPro" id="IPR057361">
    <property type="entry name" value="TPR_WDR35"/>
</dbReference>
<dbReference type="GO" id="GO:0030991">
    <property type="term" value="C:intraciliary transport particle A"/>
    <property type="evidence" value="ECO:0007669"/>
    <property type="project" value="TreeGrafter"/>
</dbReference>
<name>A0A9N9SEK7_PHACE</name>
<dbReference type="SMART" id="SM00320">
    <property type="entry name" value="WD40"/>
    <property type="match status" value="3"/>
</dbReference>
<keyword evidence="5" id="KW-0970">Cilium biogenesis/degradation</keyword>
<dbReference type="Pfam" id="PF25768">
    <property type="entry name" value="TPR_IFT121"/>
    <property type="match status" value="1"/>
</dbReference>
<evidence type="ECO:0000256" key="8">
    <source>
        <dbReference type="ARBA" id="ARBA00023273"/>
    </source>
</evidence>
<dbReference type="Proteomes" id="UP001153737">
    <property type="component" value="Chromosome 14"/>
</dbReference>
<evidence type="ECO:0000256" key="6">
    <source>
        <dbReference type="ARBA" id="ARBA00023069"/>
    </source>
</evidence>
<evidence type="ECO:0000259" key="10">
    <source>
        <dbReference type="Pfam" id="PF23145"/>
    </source>
</evidence>
<dbReference type="PIRSF" id="PIRSF037536">
    <property type="entry name" value="WD_repeat_p35"/>
    <property type="match status" value="1"/>
</dbReference>
<dbReference type="Pfam" id="PF25170">
    <property type="entry name" value="TPR_WDR35"/>
    <property type="match status" value="1"/>
</dbReference>
<evidence type="ECO:0000259" key="13">
    <source>
        <dbReference type="Pfam" id="PF24797"/>
    </source>
</evidence>
<dbReference type="FunFam" id="1.25.40.470:FF:000004">
    <property type="entry name" value="WD repeat-containing protein 35"/>
    <property type="match status" value="1"/>
</dbReference>
<feature type="domain" description="IFT80/172/WDR35 TPR" evidence="11">
    <location>
        <begin position="682"/>
        <end position="772"/>
    </location>
</feature>
<keyword evidence="4" id="KW-0677">Repeat</keyword>
<keyword evidence="16" id="KW-1185">Reference proteome</keyword>
<keyword evidence="6" id="KW-0969">Cilium</keyword>
<dbReference type="SUPFAM" id="SSF82171">
    <property type="entry name" value="DPP6 N-terminal domain-like"/>
    <property type="match status" value="1"/>
</dbReference>
<evidence type="ECO:0000256" key="7">
    <source>
        <dbReference type="ARBA" id="ARBA00023212"/>
    </source>
</evidence>
<evidence type="ECO:0000256" key="9">
    <source>
        <dbReference type="PROSITE-ProRule" id="PRU00221"/>
    </source>
</evidence>
<feature type="domain" description="IFT121/TULP4 N-terminal" evidence="13">
    <location>
        <begin position="1"/>
        <end position="332"/>
    </location>
</feature>
<dbReference type="PANTHER" id="PTHR12764:SF5">
    <property type="entry name" value="LD29485P"/>
    <property type="match status" value="1"/>
</dbReference>
<evidence type="ECO:0000259" key="12">
    <source>
        <dbReference type="Pfam" id="PF23390"/>
    </source>
</evidence>
<dbReference type="GO" id="GO:0035721">
    <property type="term" value="P:intraciliary retrograde transport"/>
    <property type="evidence" value="ECO:0007669"/>
    <property type="project" value="TreeGrafter"/>
</dbReference>
<dbReference type="InterPro" id="IPR036322">
    <property type="entry name" value="WD40_repeat_dom_sf"/>
</dbReference>
<evidence type="ECO:0000256" key="4">
    <source>
        <dbReference type="ARBA" id="ARBA00022737"/>
    </source>
</evidence>
<dbReference type="InterPro" id="IPR015943">
    <property type="entry name" value="WD40/YVTN_repeat-like_dom_sf"/>
</dbReference>
<dbReference type="Gene3D" id="2.130.10.10">
    <property type="entry name" value="YVTN repeat-like/Quinoprotein amine dehydrogenase"/>
    <property type="match status" value="2"/>
</dbReference>
<dbReference type="PANTHER" id="PTHR12764">
    <property type="entry name" value="WD REPEAT DOMAIN-RELATED"/>
    <property type="match status" value="1"/>
</dbReference>
<gene>
    <name evidence="15" type="ORF">PHAECO_LOCUS4051</name>
</gene>
<comment type="subcellular location">
    <subcellularLocation>
        <location evidence="1">Cytoplasm</location>
        <location evidence="1">Cytoskeleton</location>
        <location evidence="1">Cilium basal body</location>
    </subcellularLocation>
</comment>
<keyword evidence="8" id="KW-0966">Cell projection</keyword>
<protein>
    <recommendedName>
        <fullName evidence="17">WD repeat-containing protein 55 homolog</fullName>
    </recommendedName>
</protein>
<evidence type="ECO:0000256" key="3">
    <source>
        <dbReference type="ARBA" id="ARBA00022574"/>
    </source>
</evidence>
<evidence type="ECO:0000313" key="15">
    <source>
        <dbReference type="EMBL" id="CAG9816783.1"/>
    </source>
</evidence>
<keyword evidence="3 9" id="KW-0853">WD repeat</keyword>
<dbReference type="Pfam" id="PF23390">
    <property type="entry name" value="Beta-prop_WDR35_2nd"/>
    <property type="match status" value="1"/>
</dbReference>
<dbReference type="InterPro" id="IPR056159">
    <property type="entry name" value="Beta-prop_IFT121_TULP_N"/>
</dbReference>
<dbReference type="GO" id="GO:1905515">
    <property type="term" value="P:non-motile cilium assembly"/>
    <property type="evidence" value="ECO:0007669"/>
    <property type="project" value="TreeGrafter"/>
</dbReference>
<feature type="repeat" description="WD" evidence="9">
    <location>
        <begin position="69"/>
        <end position="100"/>
    </location>
</feature>
<feature type="domain" description="IFT121 second beta-propeller" evidence="12">
    <location>
        <begin position="337"/>
        <end position="651"/>
    </location>
</feature>
<dbReference type="Gene3D" id="1.25.40.470">
    <property type="match status" value="1"/>
</dbReference>
<dbReference type="PROSITE" id="PS50082">
    <property type="entry name" value="WD_REPEATS_2"/>
    <property type="match status" value="1"/>
</dbReference>
<evidence type="ECO:0000256" key="1">
    <source>
        <dbReference type="ARBA" id="ARBA00004120"/>
    </source>
</evidence>
<dbReference type="InterPro" id="IPR056158">
    <property type="entry name" value="Beta-prop_IFT121_2nd"/>
</dbReference>
<evidence type="ECO:0000313" key="16">
    <source>
        <dbReference type="Proteomes" id="UP001153737"/>
    </source>
</evidence>
<evidence type="ECO:0000259" key="11">
    <source>
        <dbReference type="Pfam" id="PF23387"/>
    </source>
</evidence>
<dbReference type="Pfam" id="PF24797">
    <property type="entry name" value="Beta-prop_WDR35_TULP_N"/>
    <property type="match status" value="1"/>
</dbReference>
<evidence type="ECO:0000256" key="5">
    <source>
        <dbReference type="ARBA" id="ARBA00022794"/>
    </source>
</evidence>
<dbReference type="OrthoDB" id="10260567at2759"/>
<dbReference type="InterPro" id="IPR001680">
    <property type="entry name" value="WD40_rpt"/>
</dbReference>
<evidence type="ECO:0000259" key="14">
    <source>
        <dbReference type="Pfam" id="PF25768"/>
    </source>
</evidence>
<dbReference type="InterPro" id="IPR056170">
    <property type="entry name" value="Znf_IFT121-like"/>
</dbReference>
<dbReference type="InterPro" id="IPR056157">
    <property type="entry name" value="TPR_IFT80_172_dom"/>
</dbReference>
<evidence type="ECO:0000256" key="2">
    <source>
        <dbReference type="ARBA" id="ARBA00022490"/>
    </source>
</evidence>
<keyword evidence="2" id="KW-0963">Cytoplasm</keyword>
<dbReference type="AlphaFoldDB" id="A0A9N9SEK7"/>
<reference evidence="15" key="2">
    <citation type="submission" date="2022-10" db="EMBL/GenBank/DDBJ databases">
        <authorList>
            <consortium name="ENA_rothamsted_submissions"/>
            <consortium name="culmorum"/>
            <person name="King R."/>
        </authorList>
    </citation>
    <scope>NUCLEOTIDE SEQUENCE</scope>
</reference>
<sequence>MFIYLSKKIAIPNNTKINAIAWNKQDGYIAVGGENGLLKVLKLDSSNENEGNKNRGLAATSNLSMNQTLEGHTENIQVLVWNELHKKLTTSDENGVIIVWMLYKGAWYEEMINNRKKSTVVGMAWSADGQKICIIYEDGAVIVGCVAGNRIWGKELKHVQLSGVQWSPDGKLLLFSLKNGQLHLYDNQGNFVMRVNIHCHDTNFDTIPIVGLDWFNGITGNLHSLYPNLAITFENGKTQLMINESDSNPIICDTKMFAVHCSWNHNGSLLAVSGKQFAEDREVNIVQFYNPFGEHLRTLKVPGNSITSCVWEGGSLRVALAVDSFVYFANIRPDYKWCYFKKTVVFASNRSHKPGICLSFWDTSNNQCHTRWVSVLLAIAGYGDFCIVATRAEANESLGKYGLLLYNTLGTPIDGKYINIEPTVVTMNSYQVFAASKNNFIVWHYKTPKSITGGSARCRMFHIDDNPSGAIEIIQELDTASSVPVSLHETVDPICCLAATDKCLVIGRDSGLIQYYALPHIVLSNRYKISLRPHKMAINCNSTRLSVIDVSGVMTLIDISEGVGRPTTGVEGNKLERKDVWAMCWASDNPQLLAIMEKTRMYIFKGIYPEEPVACSGYICSFNDLEIQAVLLDEVMESPEKPSKDHLIKLEVKSLRDTRQLLEKVGINEASQFVEDNRHPRLWRLVAEAALKDMNLPMADACFVRSRDYSKVVFVKKLGEISNEAIKRARIATYFKNFDEAEKIYMEADRSDLALNLRQTLGDWFRVIQILKNGVSAPDYLLKTAYNSTADYFAHFNNWSSAVEYYELGKNTPKMIECYYHLEDWKNLESMVDLLPEGDPLLETIGDMFAANAVHTEAVKAYVKLGKVKSAISLCITYNRWDVAIDLAKKYNISKISDLLMKYTSHLVEQGQIMNAIQMNIQAKYYLYAAELAYKLAKQEVQKKGNKNLIRIKKHYVYAAKLVELHKKPSESGDWQTSDSMFLENAWKGAEAYHYYMLSQRLLYGGKLHDALCVAYKLQDYGEFIPEVDIYSLLALTACLDRSFALCSKALMKLKTLESLTATEKSQYEKLAWEIFRQNEPVNVKKKMVQCENCENSLQDWNTVCPQCKIHFPTCIASGLSIIKQAIWFCKSCRHPAIEKKMSFQNACPLCQAKNEKQ</sequence>
<dbReference type="SUPFAM" id="SSF50978">
    <property type="entry name" value="WD40 repeat-like"/>
    <property type="match status" value="1"/>
</dbReference>
<dbReference type="Pfam" id="PF23145">
    <property type="entry name" value="Zf_2nd_IFT121"/>
    <property type="match status" value="1"/>
</dbReference>
<dbReference type="Pfam" id="PF23387">
    <property type="entry name" value="TPR_IFT80_172"/>
    <property type="match status" value="1"/>
</dbReference>
<dbReference type="InterPro" id="IPR039857">
    <property type="entry name" value="Ift122/121"/>
</dbReference>
<dbReference type="InterPro" id="IPR057979">
    <property type="entry name" value="TPR_IFT121"/>
</dbReference>
<accession>A0A9N9SEK7</accession>
<feature type="domain" description="IFT121-like zinc finger" evidence="10">
    <location>
        <begin position="1113"/>
        <end position="1154"/>
    </location>
</feature>
<dbReference type="GO" id="GO:0061512">
    <property type="term" value="P:protein localization to cilium"/>
    <property type="evidence" value="ECO:0007669"/>
    <property type="project" value="TreeGrafter"/>
</dbReference>